<dbReference type="Pfam" id="PF01613">
    <property type="entry name" value="Flavin_Reduct"/>
    <property type="match status" value="1"/>
</dbReference>
<dbReference type="RefSeq" id="WP_021297731.1">
    <property type="nucleotide sequence ID" value="NZ_AURB01000159.1"/>
</dbReference>
<organism evidence="2 3">
    <name type="scientific">Alicyclobacillus acidoterrestris (strain ATCC 49025 / DSM 3922 / CIP 106132 / NCIMB 13137 / GD3B)</name>
    <dbReference type="NCBI Taxonomy" id="1356854"/>
    <lineage>
        <taxon>Bacteria</taxon>
        <taxon>Bacillati</taxon>
        <taxon>Bacillota</taxon>
        <taxon>Bacilli</taxon>
        <taxon>Bacillales</taxon>
        <taxon>Alicyclobacillaceae</taxon>
        <taxon>Alicyclobacillus</taxon>
    </lineage>
</organism>
<dbReference type="GO" id="GO:0010181">
    <property type="term" value="F:FMN binding"/>
    <property type="evidence" value="ECO:0007669"/>
    <property type="project" value="InterPro"/>
</dbReference>
<keyword evidence="3" id="KW-1185">Reference proteome</keyword>
<dbReference type="STRING" id="1356854.N007_13390"/>
<dbReference type="GO" id="GO:0006208">
    <property type="term" value="P:pyrimidine nucleobase catabolic process"/>
    <property type="evidence" value="ECO:0007669"/>
    <property type="project" value="TreeGrafter"/>
</dbReference>
<proteinExistence type="predicted"/>
<name>T0D0H2_ALIAG</name>
<protein>
    <submittedName>
        <fullName evidence="2">Flavin reductase family protein</fullName>
    </submittedName>
</protein>
<dbReference type="OrthoDB" id="9792858at2"/>
<dbReference type="InterPro" id="IPR002563">
    <property type="entry name" value="Flavin_Rdtase-like_dom"/>
</dbReference>
<dbReference type="InterPro" id="IPR050268">
    <property type="entry name" value="NADH-dep_flavin_reductase"/>
</dbReference>
<accession>A0A9E7CXB6</accession>
<evidence type="ECO:0000256" key="1">
    <source>
        <dbReference type="ARBA" id="ARBA00023002"/>
    </source>
</evidence>
<dbReference type="SMART" id="SM00903">
    <property type="entry name" value="Flavin_Reduct"/>
    <property type="match status" value="1"/>
</dbReference>
<gene>
    <name evidence="2" type="ORF">K1I37_13515</name>
</gene>
<dbReference type="GO" id="GO:0042602">
    <property type="term" value="F:riboflavin reductase (NADPH) activity"/>
    <property type="evidence" value="ECO:0007669"/>
    <property type="project" value="TreeGrafter"/>
</dbReference>
<dbReference type="PANTHER" id="PTHR30466">
    <property type="entry name" value="FLAVIN REDUCTASE"/>
    <property type="match status" value="1"/>
</dbReference>
<dbReference type="SUPFAM" id="SSF50475">
    <property type="entry name" value="FMN-binding split barrel"/>
    <property type="match status" value="1"/>
</dbReference>
<dbReference type="PANTHER" id="PTHR30466:SF1">
    <property type="entry name" value="FMN REDUCTASE (NADH) RUTF"/>
    <property type="match status" value="1"/>
</dbReference>
<dbReference type="eggNOG" id="COG1853">
    <property type="taxonomic scope" value="Bacteria"/>
</dbReference>
<keyword evidence="1" id="KW-0560">Oxidoreductase</keyword>
<accession>T0D0H2</accession>
<evidence type="ECO:0000313" key="3">
    <source>
        <dbReference type="Proteomes" id="UP000829401"/>
    </source>
</evidence>
<dbReference type="InterPro" id="IPR012349">
    <property type="entry name" value="Split_barrel_FMN-bd"/>
</dbReference>
<evidence type="ECO:0000313" key="2">
    <source>
        <dbReference type="EMBL" id="UNO47706.1"/>
    </source>
</evidence>
<reference evidence="3" key="1">
    <citation type="journal article" date="2022" name="G3 (Bethesda)">
        <title>Unveiling the complete genome sequence of Alicyclobacillus acidoterrestris DSM 3922T, a taint-producing strain.</title>
        <authorList>
            <person name="Leonardo I.C."/>
            <person name="Barreto Crespo M.T."/>
            <person name="Gaspar F.B."/>
        </authorList>
    </citation>
    <scope>NUCLEOTIDE SEQUENCE [LARGE SCALE GENOMIC DNA]</scope>
    <source>
        <strain evidence="3">DSM 3922</strain>
    </source>
</reference>
<sequence>MDDRQFRNAMSMFATGISVITTTLDYDVHGMTANAFMSVSLNPKLVLVSIGERAKMHHYIQTTGRYAVSFLAEDQREISMTFAGQMEGQRSVEFDWFNGLPVIRDALAAISCDVVDAHKAGDHTLFIAEVSDVRLATGQPLLFYQGKYSRAHAFA</sequence>
<dbReference type="AlphaFoldDB" id="T0D0H2"/>
<dbReference type="Proteomes" id="UP000829401">
    <property type="component" value="Chromosome"/>
</dbReference>
<dbReference type="KEGG" id="aaco:K1I37_13515"/>
<dbReference type="Gene3D" id="2.30.110.10">
    <property type="entry name" value="Electron Transport, Fmn-binding Protein, Chain A"/>
    <property type="match status" value="1"/>
</dbReference>
<dbReference type="EMBL" id="CP080467">
    <property type="protein sequence ID" value="UNO47706.1"/>
    <property type="molecule type" value="Genomic_DNA"/>
</dbReference>